<accession>A0A6S7LHD6</accession>
<comment type="caution">
    <text evidence="1">The sequence shown here is derived from an EMBL/GenBank/DDBJ whole genome shotgun (WGS) entry which is preliminary data.</text>
</comment>
<keyword evidence="2" id="KW-1185">Reference proteome</keyword>
<proteinExistence type="predicted"/>
<evidence type="ECO:0000313" key="2">
    <source>
        <dbReference type="Proteomes" id="UP001152795"/>
    </source>
</evidence>
<gene>
    <name evidence="1" type="ORF">PACLA_8A080955</name>
</gene>
<evidence type="ECO:0000313" key="1">
    <source>
        <dbReference type="EMBL" id="CAB4037383.1"/>
    </source>
</evidence>
<reference evidence="1" key="1">
    <citation type="submission" date="2020-04" db="EMBL/GenBank/DDBJ databases">
        <authorList>
            <person name="Alioto T."/>
            <person name="Alioto T."/>
            <person name="Gomez Garrido J."/>
        </authorList>
    </citation>
    <scope>NUCLEOTIDE SEQUENCE</scope>
    <source>
        <strain evidence="1">A484AB</strain>
    </source>
</reference>
<dbReference type="EMBL" id="CACRXK020023021">
    <property type="protein sequence ID" value="CAB4037383.1"/>
    <property type="molecule type" value="Genomic_DNA"/>
</dbReference>
<dbReference type="AlphaFoldDB" id="A0A6S7LHD6"/>
<protein>
    <submittedName>
        <fullName evidence="1">Uncharacterized protein</fullName>
    </submittedName>
</protein>
<organism evidence="1 2">
    <name type="scientific">Paramuricea clavata</name>
    <name type="common">Red gorgonian</name>
    <name type="synonym">Violescent sea-whip</name>
    <dbReference type="NCBI Taxonomy" id="317549"/>
    <lineage>
        <taxon>Eukaryota</taxon>
        <taxon>Metazoa</taxon>
        <taxon>Cnidaria</taxon>
        <taxon>Anthozoa</taxon>
        <taxon>Octocorallia</taxon>
        <taxon>Malacalcyonacea</taxon>
        <taxon>Plexauridae</taxon>
        <taxon>Paramuricea</taxon>
    </lineage>
</organism>
<dbReference type="Proteomes" id="UP001152795">
    <property type="component" value="Unassembled WGS sequence"/>
</dbReference>
<sequence length="122" mass="13979">MFTEWIRIWASHCAALEQTSLNVSLDDIQDLDVENWEEMTPGSLDFWIGMFVQDVSNTKGERYPGRSLYQIVSGLKRHLECKNRNDVNMFDKSNMCFAGLRRIVDAEMKDVPATGVTNTKAE</sequence>
<name>A0A6S7LHD6_PARCT</name>
<dbReference type="OrthoDB" id="5988622at2759"/>